<dbReference type="eggNOG" id="ENOG502SE4R">
    <property type="taxonomic scope" value="Eukaryota"/>
</dbReference>
<dbReference type="InterPro" id="IPR013177">
    <property type="entry name" value="Ribosomal_mS38_C"/>
</dbReference>
<evidence type="ECO:0000256" key="4">
    <source>
        <dbReference type="ARBA" id="ARBA00035682"/>
    </source>
</evidence>
<sequence length="157" mass="17947">MFLRRAFSSMFQSVIRKNSANSYHTWHAACPRYFPRSSKLPWAPTTAHIPPGQIATEIFFSGYRPLGDNLATRTSNFGATKDIILTIDGDTKDSIQLPTTSLATQELFAESEGSVTANKSHTMEATSVKRKRRLKMNKHKYRKRMKKQRALRRRLGK</sequence>
<proteinExistence type="inferred from homology"/>
<dbReference type="PANTHER" id="PTHR32035:SF3">
    <property type="entry name" value="SMALL RIBOSOMAL SUBUNIT PROTEIN MS38"/>
    <property type="match status" value="1"/>
</dbReference>
<dbReference type="OrthoDB" id="5540090at2759"/>
<name>B6JUX8_SCHJY</name>
<accession>B6JUX8</accession>
<dbReference type="GO" id="GO:0005739">
    <property type="term" value="C:mitochondrion"/>
    <property type="evidence" value="ECO:0007669"/>
    <property type="project" value="UniProtKB-SubCell"/>
</dbReference>
<dbReference type="AlphaFoldDB" id="B6JUX8"/>
<dbReference type="GeneID" id="7051027"/>
<dbReference type="Pfam" id="PF08213">
    <property type="entry name" value="COX24_C"/>
    <property type="match status" value="1"/>
</dbReference>
<dbReference type="RefSeq" id="XP_002171375.1">
    <property type="nucleotide sequence ID" value="XM_002171339.1"/>
</dbReference>
<dbReference type="STRING" id="402676.B6JUX8"/>
<feature type="domain" description="Ribosomal protein mS38 C-terminal" evidence="5">
    <location>
        <begin position="124"/>
        <end position="157"/>
    </location>
</feature>
<keyword evidence="8" id="KW-1185">Reference proteome</keyword>
<dbReference type="SMART" id="SM01155">
    <property type="entry name" value="DUF1713"/>
    <property type="match status" value="1"/>
</dbReference>
<reference evidence="6 8" key="1">
    <citation type="journal article" date="2011" name="Science">
        <title>Comparative functional genomics of the fission yeasts.</title>
        <authorList>
            <person name="Rhind N."/>
            <person name="Chen Z."/>
            <person name="Yassour M."/>
            <person name="Thompson D.A."/>
            <person name="Haas B.J."/>
            <person name="Habib N."/>
            <person name="Wapinski I."/>
            <person name="Roy S."/>
            <person name="Lin M.F."/>
            <person name="Heiman D.I."/>
            <person name="Young S.K."/>
            <person name="Furuya K."/>
            <person name="Guo Y."/>
            <person name="Pidoux A."/>
            <person name="Chen H.M."/>
            <person name="Robbertse B."/>
            <person name="Goldberg J.M."/>
            <person name="Aoki K."/>
            <person name="Bayne E.H."/>
            <person name="Berlin A.M."/>
            <person name="Desjardins C.A."/>
            <person name="Dobbs E."/>
            <person name="Dukaj L."/>
            <person name="Fan L."/>
            <person name="FitzGerald M.G."/>
            <person name="French C."/>
            <person name="Gujja S."/>
            <person name="Hansen K."/>
            <person name="Keifenheim D."/>
            <person name="Levin J.Z."/>
            <person name="Mosher R.A."/>
            <person name="Mueller C.A."/>
            <person name="Pfiffner J."/>
            <person name="Priest M."/>
            <person name="Russ C."/>
            <person name="Smialowska A."/>
            <person name="Swoboda P."/>
            <person name="Sykes S.M."/>
            <person name="Vaughn M."/>
            <person name="Vengrova S."/>
            <person name="Yoder R."/>
            <person name="Zeng Q."/>
            <person name="Allshire R."/>
            <person name="Baulcombe D."/>
            <person name="Birren B.W."/>
            <person name="Brown W."/>
            <person name="Ekwall K."/>
            <person name="Kellis M."/>
            <person name="Leatherwood J."/>
            <person name="Levin H."/>
            <person name="Margalit H."/>
            <person name="Martienssen R."/>
            <person name="Nieduszynski C.A."/>
            <person name="Spatafora J.W."/>
            <person name="Friedman N."/>
            <person name="Dalgaard J.Z."/>
            <person name="Baumann P."/>
            <person name="Niki H."/>
            <person name="Regev A."/>
            <person name="Nusbaum C."/>
        </authorList>
    </citation>
    <scope>NUCLEOTIDE SEQUENCE [LARGE SCALE GENOMIC DNA]</scope>
    <source>
        <strain evidence="8">yFS275 / FY16936</strain>
    </source>
</reference>
<dbReference type="JaponicusDB" id="SJAG_00077">
    <property type="gene designation" value="cox24"/>
</dbReference>
<evidence type="ECO:0000256" key="3">
    <source>
        <dbReference type="ARBA" id="ARBA00035647"/>
    </source>
</evidence>
<dbReference type="Proteomes" id="UP000001744">
    <property type="component" value="Unassembled WGS sequence"/>
</dbReference>
<comment type="subcellular location">
    <subcellularLocation>
        <location evidence="1">Mitochondrion</location>
    </subcellularLocation>
</comment>
<evidence type="ECO:0000313" key="7">
    <source>
        <dbReference type="JaponicusDB" id="SJAG_00077"/>
    </source>
</evidence>
<gene>
    <name evidence="7" type="primary">cox24</name>
    <name evidence="6" type="ORF">SJAG_00077</name>
</gene>
<evidence type="ECO:0000256" key="1">
    <source>
        <dbReference type="ARBA" id="ARBA00004173"/>
    </source>
</evidence>
<dbReference type="CDD" id="cd23699">
    <property type="entry name" value="At5g63150_CTD"/>
    <property type="match status" value="1"/>
</dbReference>
<comment type="similarity">
    <text evidence="3">Belongs to the mitochondrion-specific ribosomal protein mS38 family.</text>
</comment>
<dbReference type="InterPro" id="IPR014804">
    <property type="entry name" value="Pet20-like"/>
</dbReference>
<protein>
    <recommendedName>
        <fullName evidence="4">Small ribosomal subunit protein mS38</fullName>
    </recommendedName>
</protein>
<keyword evidence="2" id="KW-0496">Mitochondrion</keyword>
<evidence type="ECO:0000313" key="6">
    <source>
        <dbReference type="EMBL" id="EEB05082.1"/>
    </source>
</evidence>
<evidence type="ECO:0000259" key="5">
    <source>
        <dbReference type="SMART" id="SM01155"/>
    </source>
</evidence>
<organism evidence="6 8">
    <name type="scientific">Schizosaccharomyces japonicus (strain yFS275 / FY16936)</name>
    <name type="common">Fission yeast</name>
    <dbReference type="NCBI Taxonomy" id="402676"/>
    <lineage>
        <taxon>Eukaryota</taxon>
        <taxon>Fungi</taxon>
        <taxon>Dikarya</taxon>
        <taxon>Ascomycota</taxon>
        <taxon>Taphrinomycotina</taxon>
        <taxon>Schizosaccharomycetes</taxon>
        <taxon>Schizosaccharomycetales</taxon>
        <taxon>Schizosaccharomycetaceae</taxon>
        <taxon>Schizosaccharomyces</taxon>
    </lineage>
</organism>
<dbReference type="PANTHER" id="PTHR32035">
    <property type="entry name" value="AURORA KINASE A-INTERACTING PROTEIN"/>
    <property type="match status" value="1"/>
</dbReference>
<evidence type="ECO:0000256" key="2">
    <source>
        <dbReference type="ARBA" id="ARBA00023128"/>
    </source>
</evidence>
<dbReference type="EMBL" id="KE651166">
    <property type="protein sequence ID" value="EEB05082.1"/>
    <property type="molecule type" value="Genomic_DNA"/>
</dbReference>
<dbReference type="HOGENOM" id="CLU_1678952_0_0_1"/>
<evidence type="ECO:0000313" key="8">
    <source>
        <dbReference type="Proteomes" id="UP000001744"/>
    </source>
</evidence>
<dbReference type="VEuPathDB" id="FungiDB:SJAG_00077"/>
<dbReference type="Pfam" id="PF08692">
    <property type="entry name" value="Pet20"/>
    <property type="match status" value="1"/>
</dbReference>